<accession>A0A7R6R5R9</accession>
<evidence type="ECO:0000313" key="4">
    <source>
        <dbReference type="EMBL" id="BBU68735.1"/>
    </source>
</evidence>
<keyword evidence="2 3" id="KW-0732">Signal</keyword>
<organism evidence="4 5">
    <name type="scientific">Fluviibacter phosphoraccumulans</name>
    <dbReference type="NCBI Taxonomy" id="1751046"/>
    <lineage>
        <taxon>Bacteria</taxon>
        <taxon>Pseudomonadati</taxon>
        <taxon>Pseudomonadota</taxon>
        <taxon>Betaproteobacteria</taxon>
        <taxon>Rhodocyclales</taxon>
        <taxon>Fluviibacteraceae</taxon>
        <taxon>Fluviibacter</taxon>
    </lineage>
</organism>
<keyword evidence="5" id="KW-1185">Reference proteome</keyword>
<dbReference type="AlphaFoldDB" id="A0A7R6R5R9"/>
<gene>
    <name evidence="4" type="ORF">ICHIAU1_10180</name>
</gene>
<dbReference type="CDD" id="cd06911">
    <property type="entry name" value="VirB9_CagX_TrbG"/>
    <property type="match status" value="1"/>
</dbReference>
<reference evidence="5" key="1">
    <citation type="submission" date="2020-01" db="EMBL/GenBank/DDBJ databases">
        <title>Phosphoaccumulans saitamaens gen. nov., sp. nov., a polyphosphate accumulating bacterium isolated from surface river water.</title>
        <authorList>
            <person name="Watanabe K."/>
            <person name="Suda W."/>
        </authorList>
    </citation>
    <scope>NUCLEOTIDE SEQUENCE [LARGE SCALE GENOMIC DNA]</scope>
    <source>
        <strain evidence="5">ICHIAU1</strain>
    </source>
</reference>
<dbReference type="Proteomes" id="UP000463961">
    <property type="component" value="Chromosome"/>
</dbReference>
<dbReference type="EMBL" id="AP022345">
    <property type="protein sequence ID" value="BBU68735.1"/>
    <property type="molecule type" value="Genomic_DNA"/>
</dbReference>
<dbReference type="OrthoDB" id="9773431at2"/>
<name>A0A7R6R5R9_9RHOO</name>
<feature type="signal peptide" evidence="3">
    <location>
        <begin position="1"/>
        <end position="21"/>
    </location>
</feature>
<evidence type="ECO:0000256" key="2">
    <source>
        <dbReference type="ARBA" id="ARBA00022729"/>
    </source>
</evidence>
<evidence type="ECO:0000256" key="3">
    <source>
        <dbReference type="SAM" id="SignalP"/>
    </source>
</evidence>
<dbReference type="RefSeq" id="WP_162050504.1">
    <property type="nucleotide sequence ID" value="NZ_AP022345.1"/>
</dbReference>
<dbReference type="InterPro" id="IPR010258">
    <property type="entry name" value="Conjugal_tfr_TrbG/VirB9/CagX"/>
</dbReference>
<feature type="chain" id="PRO_5031459611" evidence="3">
    <location>
        <begin position="22"/>
        <end position="283"/>
    </location>
</feature>
<evidence type="ECO:0000256" key="1">
    <source>
        <dbReference type="ARBA" id="ARBA00006135"/>
    </source>
</evidence>
<dbReference type="Pfam" id="PF03524">
    <property type="entry name" value="CagX"/>
    <property type="match status" value="1"/>
</dbReference>
<dbReference type="InterPro" id="IPR033645">
    <property type="entry name" value="VirB9/CagX/TrbG_C"/>
</dbReference>
<dbReference type="Gene3D" id="2.60.40.2500">
    <property type="match status" value="1"/>
</dbReference>
<proteinExistence type="inferred from homology"/>
<comment type="similarity">
    <text evidence="1">Belongs to the TrbG/VirB9 family.</text>
</comment>
<protein>
    <submittedName>
        <fullName evidence="4">P-type conjugative transfer protein VirB9</fullName>
    </submittedName>
</protein>
<dbReference type="InterPro" id="IPR038161">
    <property type="entry name" value="VirB9/CagX/TrbG_C_sf"/>
</dbReference>
<evidence type="ECO:0000313" key="5">
    <source>
        <dbReference type="Proteomes" id="UP000463961"/>
    </source>
</evidence>
<sequence length="283" mass="31312">MKQSLMPVLLALSILSGSVSAAPIKFQRIMVLDYDEDAQDKSIPLLTKRGFVTQIDFGRGETIESLGGTSQAAALTGDADGWIVVGRKGDRHLYLKPKSEAYPSNLLVVTNRYNYAFELRILPDESRSDGVWRLSFRYPNDGLSSAEVRANQVAYALGAPTEKRNLKYRIELIRGNGDILPKKVWDDGRFTYIAMGNNREIPAAFKVDGNDTESTLNLHTEGQLLVIHEVARRFLLRLDQQEVGIWNDAFDPDGMANTTGTASPDVVREVVEPQASALPMGGR</sequence>